<gene>
    <name evidence="1" type="ORF">PRUPE_5G187300</name>
</gene>
<reference evidence="1 2" key="1">
    <citation type="journal article" date="2013" name="Nat. Genet.">
        <title>The high-quality draft genome of peach (Prunus persica) identifies unique patterns of genetic diversity, domestication and genome evolution.</title>
        <authorList>
            <consortium name="International Peach Genome Initiative"/>
            <person name="Verde I."/>
            <person name="Abbott A.G."/>
            <person name="Scalabrin S."/>
            <person name="Jung S."/>
            <person name="Shu S."/>
            <person name="Marroni F."/>
            <person name="Zhebentyayeva T."/>
            <person name="Dettori M.T."/>
            <person name="Grimwood J."/>
            <person name="Cattonaro F."/>
            <person name="Zuccolo A."/>
            <person name="Rossini L."/>
            <person name="Jenkins J."/>
            <person name="Vendramin E."/>
            <person name="Meisel L.A."/>
            <person name="Decroocq V."/>
            <person name="Sosinski B."/>
            <person name="Prochnik S."/>
            <person name="Mitros T."/>
            <person name="Policriti A."/>
            <person name="Cipriani G."/>
            <person name="Dondini L."/>
            <person name="Ficklin S."/>
            <person name="Goodstein D.M."/>
            <person name="Xuan P."/>
            <person name="Del Fabbro C."/>
            <person name="Aramini V."/>
            <person name="Copetti D."/>
            <person name="Gonzalez S."/>
            <person name="Horner D.S."/>
            <person name="Falchi R."/>
            <person name="Lucas S."/>
            <person name="Mica E."/>
            <person name="Maldonado J."/>
            <person name="Lazzari B."/>
            <person name="Bielenberg D."/>
            <person name="Pirona R."/>
            <person name="Miculan M."/>
            <person name="Barakat A."/>
            <person name="Testolin R."/>
            <person name="Stella A."/>
            <person name="Tartarini S."/>
            <person name="Tonutti P."/>
            <person name="Arus P."/>
            <person name="Orellana A."/>
            <person name="Wells C."/>
            <person name="Main D."/>
            <person name="Vizzotto G."/>
            <person name="Silva H."/>
            <person name="Salamini F."/>
            <person name="Schmutz J."/>
            <person name="Morgante M."/>
            <person name="Rokhsar D.S."/>
        </authorList>
    </citation>
    <scope>NUCLEOTIDE SEQUENCE [LARGE SCALE GENOMIC DNA]</scope>
    <source>
        <strain evidence="2">cv. Nemared</strain>
    </source>
</reference>
<proteinExistence type="predicted"/>
<evidence type="ECO:0000313" key="2">
    <source>
        <dbReference type="Proteomes" id="UP000006882"/>
    </source>
</evidence>
<accession>M5WY45</accession>
<dbReference type="AlphaFoldDB" id="M5WY45"/>
<sequence length="101" mass="11906">MTGFVQNVLRLADVAQITLALFFELLARFLLFFEVFIKFLLLPRNDFNVGEKQYLFHVRNQKAGLIINYNLSNFPDIPIERNRKIRIFSHVSCHLLHLLSD</sequence>
<dbReference type="Gramene" id="ONI08589">
    <property type="protein sequence ID" value="ONI08589"/>
    <property type="gene ID" value="PRUPE_5G187300"/>
</dbReference>
<keyword evidence="2" id="KW-1185">Reference proteome</keyword>
<dbReference type="Proteomes" id="UP000006882">
    <property type="component" value="Chromosome G5"/>
</dbReference>
<dbReference type="HOGENOM" id="CLU_2296536_0_0_1"/>
<protein>
    <submittedName>
        <fullName evidence="1">Uncharacterized protein</fullName>
    </submittedName>
</protein>
<name>M5WY45_PRUPE</name>
<dbReference type="EMBL" id="CM007655">
    <property type="protein sequence ID" value="ONI08589.1"/>
    <property type="molecule type" value="Genomic_DNA"/>
</dbReference>
<organism evidence="1 2">
    <name type="scientific">Prunus persica</name>
    <name type="common">Peach</name>
    <name type="synonym">Amygdalus persica</name>
    <dbReference type="NCBI Taxonomy" id="3760"/>
    <lineage>
        <taxon>Eukaryota</taxon>
        <taxon>Viridiplantae</taxon>
        <taxon>Streptophyta</taxon>
        <taxon>Embryophyta</taxon>
        <taxon>Tracheophyta</taxon>
        <taxon>Spermatophyta</taxon>
        <taxon>Magnoliopsida</taxon>
        <taxon>eudicotyledons</taxon>
        <taxon>Gunneridae</taxon>
        <taxon>Pentapetalae</taxon>
        <taxon>rosids</taxon>
        <taxon>fabids</taxon>
        <taxon>Rosales</taxon>
        <taxon>Rosaceae</taxon>
        <taxon>Amygdaloideae</taxon>
        <taxon>Amygdaleae</taxon>
        <taxon>Prunus</taxon>
    </lineage>
</organism>
<evidence type="ECO:0000313" key="1">
    <source>
        <dbReference type="EMBL" id="ONI08589.1"/>
    </source>
</evidence>